<keyword evidence="2 9" id="KW-0813">Transport</keyword>
<feature type="domain" description="TonB-dependent receptor-like beta-barrel" evidence="13">
    <location>
        <begin position="398"/>
        <end position="981"/>
    </location>
</feature>
<dbReference type="InterPro" id="IPR037066">
    <property type="entry name" value="Plug_dom_sf"/>
</dbReference>
<feature type="chain" id="PRO_5046282471" evidence="12">
    <location>
        <begin position="28"/>
        <end position="1023"/>
    </location>
</feature>
<dbReference type="EMBL" id="JBHUDY010000001">
    <property type="protein sequence ID" value="MFD1610722.1"/>
    <property type="molecule type" value="Genomic_DNA"/>
</dbReference>
<dbReference type="PROSITE" id="PS52016">
    <property type="entry name" value="TONB_DEPENDENT_REC_3"/>
    <property type="match status" value="1"/>
</dbReference>
<dbReference type="PANTHER" id="PTHR47234">
    <property type="match status" value="1"/>
</dbReference>
<evidence type="ECO:0000256" key="8">
    <source>
        <dbReference type="ARBA" id="ARBA00023237"/>
    </source>
</evidence>
<feature type="signal peptide" evidence="12">
    <location>
        <begin position="1"/>
        <end position="27"/>
    </location>
</feature>
<dbReference type="Pfam" id="PF00593">
    <property type="entry name" value="TonB_dep_Rec_b-barrel"/>
    <property type="match status" value="1"/>
</dbReference>
<dbReference type="InterPro" id="IPR039426">
    <property type="entry name" value="TonB-dep_rcpt-like"/>
</dbReference>
<evidence type="ECO:0000313" key="15">
    <source>
        <dbReference type="EMBL" id="MFD1610722.1"/>
    </source>
</evidence>
<dbReference type="InterPro" id="IPR010917">
    <property type="entry name" value="TonB_rcpt_CS"/>
</dbReference>
<keyword evidence="3 9" id="KW-1134">Transmembrane beta strand</keyword>
<evidence type="ECO:0000313" key="16">
    <source>
        <dbReference type="Proteomes" id="UP001597115"/>
    </source>
</evidence>
<dbReference type="Pfam" id="PF07715">
    <property type="entry name" value="Plug"/>
    <property type="match status" value="1"/>
</dbReference>
<dbReference type="SUPFAM" id="SSF56935">
    <property type="entry name" value="Porins"/>
    <property type="match status" value="1"/>
</dbReference>
<feature type="short sequence motif" description="TonB C-terminal box" evidence="10">
    <location>
        <begin position="1006"/>
        <end position="1023"/>
    </location>
</feature>
<evidence type="ECO:0000259" key="14">
    <source>
        <dbReference type="Pfam" id="PF07715"/>
    </source>
</evidence>
<keyword evidence="6 11" id="KW-0798">TonB box</keyword>
<dbReference type="InterPro" id="IPR012910">
    <property type="entry name" value="Plug_dom"/>
</dbReference>
<reference evidence="16" key="1">
    <citation type="journal article" date="2019" name="Int. J. Syst. Evol. Microbiol.">
        <title>The Global Catalogue of Microorganisms (GCM) 10K type strain sequencing project: providing services to taxonomists for standard genome sequencing and annotation.</title>
        <authorList>
            <consortium name="The Broad Institute Genomics Platform"/>
            <consortium name="The Broad Institute Genome Sequencing Center for Infectious Disease"/>
            <person name="Wu L."/>
            <person name="Ma J."/>
        </authorList>
    </citation>
    <scope>NUCLEOTIDE SEQUENCE [LARGE SCALE GENOMIC DNA]</scope>
    <source>
        <strain evidence="16">CGMCC 1.16275</strain>
    </source>
</reference>
<keyword evidence="8 9" id="KW-0998">Cell outer membrane</keyword>
<dbReference type="Gene3D" id="2.170.130.10">
    <property type="entry name" value="TonB-dependent receptor, plug domain"/>
    <property type="match status" value="1"/>
</dbReference>
<dbReference type="Gene3D" id="2.40.170.20">
    <property type="entry name" value="TonB-dependent receptor, beta-barrel domain"/>
    <property type="match status" value="1"/>
</dbReference>
<evidence type="ECO:0000256" key="11">
    <source>
        <dbReference type="RuleBase" id="RU003357"/>
    </source>
</evidence>
<dbReference type="InterPro" id="IPR000531">
    <property type="entry name" value="Beta-barrel_TonB"/>
</dbReference>
<dbReference type="Proteomes" id="UP001597115">
    <property type="component" value="Unassembled WGS sequence"/>
</dbReference>
<gene>
    <name evidence="15" type="ORF">ACFSCW_02780</name>
</gene>
<comment type="similarity">
    <text evidence="9 11">Belongs to the TonB-dependent receptor family.</text>
</comment>
<organism evidence="15 16">
    <name type="scientific">Sphingomonas tabacisoli</name>
    <dbReference type="NCBI Taxonomy" id="2249466"/>
    <lineage>
        <taxon>Bacteria</taxon>
        <taxon>Pseudomonadati</taxon>
        <taxon>Pseudomonadota</taxon>
        <taxon>Alphaproteobacteria</taxon>
        <taxon>Sphingomonadales</taxon>
        <taxon>Sphingomonadaceae</taxon>
        <taxon>Sphingomonas</taxon>
    </lineage>
</organism>
<evidence type="ECO:0000256" key="5">
    <source>
        <dbReference type="ARBA" id="ARBA00022729"/>
    </source>
</evidence>
<evidence type="ECO:0000256" key="12">
    <source>
        <dbReference type="SAM" id="SignalP"/>
    </source>
</evidence>
<keyword evidence="4 9" id="KW-0812">Transmembrane</keyword>
<evidence type="ECO:0000256" key="10">
    <source>
        <dbReference type="PROSITE-ProRule" id="PRU10144"/>
    </source>
</evidence>
<dbReference type="RefSeq" id="WP_380886660.1">
    <property type="nucleotide sequence ID" value="NZ_JBHUDY010000001.1"/>
</dbReference>
<keyword evidence="7 9" id="KW-0472">Membrane</keyword>
<evidence type="ECO:0000259" key="13">
    <source>
        <dbReference type="Pfam" id="PF00593"/>
    </source>
</evidence>
<proteinExistence type="inferred from homology"/>
<comment type="caution">
    <text evidence="15">The sequence shown here is derived from an EMBL/GenBank/DDBJ whole genome shotgun (WGS) entry which is preliminary data.</text>
</comment>
<accession>A0ABW4HZL3</accession>
<evidence type="ECO:0000256" key="4">
    <source>
        <dbReference type="ARBA" id="ARBA00022692"/>
    </source>
</evidence>
<evidence type="ECO:0000256" key="1">
    <source>
        <dbReference type="ARBA" id="ARBA00004571"/>
    </source>
</evidence>
<evidence type="ECO:0000256" key="7">
    <source>
        <dbReference type="ARBA" id="ARBA00023136"/>
    </source>
</evidence>
<protein>
    <submittedName>
        <fullName evidence="15">TonB-dependent receptor domain-containing protein</fullName>
    </submittedName>
</protein>
<keyword evidence="16" id="KW-1185">Reference proteome</keyword>
<name>A0ABW4HZL3_9SPHN</name>
<dbReference type="PANTHER" id="PTHR47234:SF2">
    <property type="entry name" value="TONB-DEPENDENT RECEPTOR"/>
    <property type="match status" value="1"/>
</dbReference>
<feature type="domain" description="TonB-dependent receptor plug" evidence="14">
    <location>
        <begin position="57"/>
        <end position="164"/>
    </location>
</feature>
<dbReference type="PROSITE" id="PS01156">
    <property type="entry name" value="TONB_DEPENDENT_REC_2"/>
    <property type="match status" value="1"/>
</dbReference>
<evidence type="ECO:0000256" key="9">
    <source>
        <dbReference type="PROSITE-ProRule" id="PRU01360"/>
    </source>
</evidence>
<keyword evidence="5 12" id="KW-0732">Signal</keyword>
<sequence length="1023" mass="108453">MQLALRRHLLASTVLIGTSMLGTAAYAQTQTAEAAPADEGTIVVTGSLITNPNLERSTPVNVTTSEEVELRQTNVAEQLLREIPGVVPSVGSAVNNGNGGASYVDLRGLGSFRNIVLLDGNRIAPSGLVGRVDLNNIPLALIERTEVLTGGASTTYGADAVSGVVNFITKQNFSGLEMQASEQITQRGDGNVFRVDTTIGANFDDGRGNAVFSIGYQEADPVYQGSRPFSRFNIDSFTGGASGSGTTVPSRFTGTRPIDPATGLPSVNPATANGGVRQLDPTTGRAVPTFQLFNFNPYNIFQTPFQRYNIFGQAKYEVTDGVEVYTRGLFSKNTVKTIIAPSGVFNSSVTINLNNPFLPAALRNQFCAFNTSTTAGVYTPRFDQATCNAAALATGPTDPRYRTVTTNLGRRTPEVGPRISDFRTTIFDYRLGVRGDITDSIRWDVNGSYGESENIQTLQGYVLTSRVRQALLVNGTAANPVCNDTSNGCVPLNVFGPLGTILPNQVPFITGESTTTIRTSLAQARAVVSGDFGASLPWANDAINFAVGGEYRHYTASQRSDILAKTAGELGGAGGAAPDITGGFDVYEAFGEVVAPIVQDKPFFQNVTLEGGVRYSHYTIDAPNRPKFNTTTWKVQGNWEIVDALKLRGGYSRAVRAPNISELFSPLNTGLTNLADDPCASLNNAGTRTRPAPTPGTNLYNICIAQGATAGNIASIQQPTAGQANVTTGGNLALKPEKSNSYTIGAVLQPSFIPGFSASVDYYHIKITGAITTPTPDDVINNCFGATPLTPPANAATTACTLIRRNPTTGGLDGDPATTGGLFAPLTNQGTLKTDGIDLTMNYNTDLGFGKLALSFAGNWTRSSQFRATPTSDNRECVGLFSVNCSSQSGSIQPEFSWTQRSTLTIENVDLSLLWRHISAVNYEGGVNALYSGPVTGTVVGETFNLGNHTFGHIPAFDYFDLASRIGVGDNLTLTLTVTNLFDKKPPLVGATAGSTSFNSGNTYPSTYDALGRTFKVGARLRF</sequence>
<comment type="subcellular location">
    <subcellularLocation>
        <location evidence="1 9">Cell outer membrane</location>
        <topology evidence="1 9">Multi-pass membrane protein</topology>
    </subcellularLocation>
</comment>
<keyword evidence="15" id="KW-0675">Receptor</keyword>
<evidence type="ECO:0000256" key="2">
    <source>
        <dbReference type="ARBA" id="ARBA00022448"/>
    </source>
</evidence>
<evidence type="ECO:0000256" key="3">
    <source>
        <dbReference type="ARBA" id="ARBA00022452"/>
    </source>
</evidence>
<evidence type="ECO:0000256" key="6">
    <source>
        <dbReference type="ARBA" id="ARBA00023077"/>
    </source>
</evidence>
<dbReference type="InterPro" id="IPR036942">
    <property type="entry name" value="Beta-barrel_TonB_sf"/>
</dbReference>